<organism evidence="3 4">
    <name type="scientific">Iris pallida</name>
    <name type="common">Sweet iris</name>
    <dbReference type="NCBI Taxonomy" id="29817"/>
    <lineage>
        <taxon>Eukaryota</taxon>
        <taxon>Viridiplantae</taxon>
        <taxon>Streptophyta</taxon>
        <taxon>Embryophyta</taxon>
        <taxon>Tracheophyta</taxon>
        <taxon>Spermatophyta</taxon>
        <taxon>Magnoliopsida</taxon>
        <taxon>Liliopsida</taxon>
        <taxon>Asparagales</taxon>
        <taxon>Iridaceae</taxon>
        <taxon>Iridoideae</taxon>
        <taxon>Irideae</taxon>
        <taxon>Iris</taxon>
    </lineage>
</organism>
<evidence type="ECO:0000313" key="2">
    <source>
        <dbReference type="EMBL" id="KAJ6792419.1"/>
    </source>
</evidence>
<proteinExistence type="predicted"/>
<feature type="region of interest" description="Disordered" evidence="1">
    <location>
        <begin position="318"/>
        <end position="344"/>
    </location>
</feature>
<evidence type="ECO:0000256" key="1">
    <source>
        <dbReference type="SAM" id="MobiDB-lite"/>
    </source>
</evidence>
<feature type="compositionally biased region" description="Basic and acidic residues" evidence="1">
    <location>
        <begin position="431"/>
        <end position="450"/>
    </location>
</feature>
<comment type="caution">
    <text evidence="3">The sequence shown here is derived from an EMBL/GenBank/DDBJ whole genome shotgun (WGS) entry which is preliminary data.</text>
</comment>
<dbReference type="PANTHER" id="PTHR13464">
    <property type="entry name" value="TRANSCRIPTIONAL REGULATOR PROTEIN HCNGP"/>
    <property type="match status" value="1"/>
</dbReference>
<feature type="region of interest" description="Disordered" evidence="1">
    <location>
        <begin position="1"/>
        <end position="115"/>
    </location>
</feature>
<dbReference type="GO" id="GO:0006355">
    <property type="term" value="P:regulation of DNA-templated transcription"/>
    <property type="evidence" value="ECO:0007669"/>
    <property type="project" value="InterPro"/>
</dbReference>
<reference evidence="3" key="2">
    <citation type="submission" date="2023-04" db="EMBL/GenBank/DDBJ databases">
        <authorList>
            <person name="Bruccoleri R.E."/>
            <person name="Oakeley E.J."/>
            <person name="Faust A.-M."/>
            <person name="Dessus-Babus S."/>
            <person name="Altorfer M."/>
            <person name="Burckhardt D."/>
            <person name="Oertli M."/>
            <person name="Naumann U."/>
            <person name="Petersen F."/>
            <person name="Wong J."/>
        </authorList>
    </citation>
    <scope>NUCLEOTIDE SEQUENCE</scope>
    <source>
        <strain evidence="3">GSM-AAB239-AS_SAM_17_03QT</strain>
        <tissue evidence="3">Leaf</tissue>
    </source>
</reference>
<dbReference type="AlphaFoldDB" id="A0AAX6IDI9"/>
<keyword evidence="4" id="KW-1185">Reference proteome</keyword>
<evidence type="ECO:0000313" key="4">
    <source>
        <dbReference type="Proteomes" id="UP001140949"/>
    </source>
</evidence>
<accession>A0AAX6IDI9</accession>
<feature type="compositionally biased region" description="Polar residues" evidence="1">
    <location>
        <begin position="189"/>
        <end position="199"/>
    </location>
</feature>
<gene>
    <name evidence="2" type="ORF">M6B38_239425</name>
    <name evidence="3" type="ORF">M6B38_262245</name>
</gene>
<feature type="region of interest" description="Disordered" evidence="1">
    <location>
        <begin position="379"/>
        <end position="403"/>
    </location>
</feature>
<feature type="compositionally biased region" description="Basic and acidic residues" evidence="1">
    <location>
        <begin position="379"/>
        <end position="393"/>
    </location>
</feature>
<dbReference type="Pfam" id="PF07818">
    <property type="entry name" value="HCNGP"/>
    <property type="match status" value="1"/>
</dbReference>
<dbReference type="Proteomes" id="UP001140949">
    <property type="component" value="Unassembled WGS sequence"/>
</dbReference>
<dbReference type="EMBL" id="JANAVB010002397">
    <property type="protein sequence ID" value="KAJ6850917.1"/>
    <property type="molecule type" value="Genomic_DNA"/>
</dbReference>
<dbReference type="InterPro" id="IPR012479">
    <property type="entry name" value="SAP30BP"/>
</dbReference>
<name>A0AAX6IDI9_IRIPA</name>
<dbReference type="GO" id="GO:0005634">
    <property type="term" value="C:nucleus"/>
    <property type="evidence" value="ECO:0007669"/>
    <property type="project" value="TreeGrafter"/>
</dbReference>
<feature type="compositionally biased region" description="Acidic residues" evidence="1">
    <location>
        <begin position="15"/>
        <end position="26"/>
    </location>
</feature>
<feature type="region of interest" description="Disordered" evidence="1">
    <location>
        <begin position="426"/>
        <end position="450"/>
    </location>
</feature>
<feature type="compositionally biased region" description="Basic and acidic residues" evidence="1">
    <location>
        <begin position="318"/>
        <end position="331"/>
    </location>
</feature>
<reference evidence="3" key="1">
    <citation type="journal article" date="2023" name="GigaByte">
        <title>Genome assembly of the bearded iris, Iris pallida Lam.</title>
        <authorList>
            <person name="Bruccoleri R.E."/>
            <person name="Oakeley E.J."/>
            <person name="Faust A.M.E."/>
            <person name="Altorfer M."/>
            <person name="Dessus-Babus S."/>
            <person name="Burckhardt D."/>
            <person name="Oertli M."/>
            <person name="Naumann U."/>
            <person name="Petersen F."/>
            <person name="Wong J."/>
        </authorList>
    </citation>
    <scope>NUCLEOTIDE SEQUENCE</scope>
    <source>
        <strain evidence="3">GSM-AAB239-AS_SAM_17_03QT</strain>
    </source>
</reference>
<protein>
    <submittedName>
        <fullName evidence="3">SAP30-binding protein isoform X1</fullName>
    </submittedName>
</protein>
<dbReference type="PANTHER" id="PTHR13464:SF0">
    <property type="entry name" value="SAP30-BINDING PROTEIN"/>
    <property type="match status" value="1"/>
</dbReference>
<sequence length="450" mass="49444">MASKTEGIALLSMYNDEDGDEEEEEQQPGQIDAITDQIEKEPPEEIPSNNSISPPPLPPTDSNPEKSPQDLSSPSPILSDEPADFKTPRSPTPPPFRPPRSNRSSPAVAEPAVDQMARRGALAMVDYEHDDADMSPEAEEGEIMFSGRVMFGSDGLAIDGNVEERTPPGTVQILTPTTQSEPPQPSDLAEQSKSETNMEIDSTGIDPEVALAEVAAVVSEEVQNDDPLKSFLPPLMTKCPEELQEKINKFLAYKRAGKSFNADLRNRKDYRNPDFLQHAVRYQDIDQIGTCFSKDVFDPHGYDKSDYYDEIEADMKREMERKEQERKKAPKLDFVPGGTQPNTAASTLKINTQVAGGSASVTTGLQSVPAVDAISRDVRQNKKTKWDKIDGDTKNPLNSGGHDNFPAVGVHAVHLSAANAGTGYTAFAQQKRKEAEERRSGERKFDKRSS</sequence>
<feature type="region of interest" description="Disordered" evidence="1">
    <location>
        <begin position="158"/>
        <end position="199"/>
    </location>
</feature>
<evidence type="ECO:0000313" key="3">
    <source>
        <dbReference type="EMBL" id="KAJ6850917.1"/>
    </source>
</evidence>
<dbReference type="EMBL" id="JANAVB010043618">
    <property type="protein sequence ID" value="KAJ6792419.1"/>
    <property type="molecule type" value="Genomic_DNA"/>
</dbReference>